<keyword evidence="2" id="KW-1185">Reference proteome</keyword>
<accession>H2ZF68</accession>
<dbReference type="AlphaFoldDB" id="H2ZF68"/>
<dbReference type="Proteomes" id="UP000007875">
    <property type="component" value="Unassembled WGS sequence"/>
</dbReference>
<dbReference type="eggNOG" id="KOG1786">
    <property type="taxonomic scope" value="Eukaryota"/>
</dbReference>
<sequence length="141" mass="15893">MDAGVTISLWLRIGMLNNEDCGCYGNSWTEGHVIMVESVERNQASTQSSPYVHLLSIGSKQTMLQVWMENTTLIFRVCVDPNDGKPVGLLAQTECANFLQPNQWQHLAMTYTESRMPDKAILGKVHLILDCFIETDVILEF</sequence>
<evidence type="ECO:0008006" key="3">
    <source>
        <dbReference type="Google" id="ProtNLM"/>
    </source>
</evidence>
<reference evidence="1" key="2">
    <citation type="submission" date="2025-08" db="UniProtKB">
        <authorList>
            <consortium name="Ensembl"/>
        </authorList>
    </citation>
    <scope>IDENTIFICATION</scope>
</reference>
<evidence type="ECO:0000313" key="1">
    <source>
        <dbReference type="Ensembl" id="ENSCSAVP00000016234.1"/>
    </source>
</evidence>
<proteinExistence type="predicted"/>
<dbReference type="HOGENOM" id="CLU_1829671_0_0_1"/>
<reference evidence="2" key="1">
    <citation type="submission" date="2003-08" db="EMBL/GenBank/DDBJ databases">
        <authorList>
            <person name="Birren B."/>
            <person name="Nusbaum C."/>
            <person name="Abebe A."/>
            <person name="Abouelleil A."/>
            <person name="Adekoya E."/>
            <person name="Ait-zahra M."/>
            <person name="Allen N."/>
            <person name="Allen T."/>
            <person name="An P."/>
            <person name="Anderson M."/>
            <person name="Anderson S."/>
            <person name="Arachchi H."/>
            <person name="Armbruster J."/>
            <person name="Bachantsang P."/>
            <person name="Baldwin J."/>
            <person name="Barry A."/>
            <person name="Bayul T."/>
            <person name="Blitshsteyn B."/>
            <person name="Bloom T."/>
            <person name="Blye J."/>
            <person name="Boguslavskiy L."/>
            <person name="Borowsky M."/>
            <person name="Boukhgalter B."/>
            <person name="Brunache A."/>
            <person name="Butler J."/>
            <person name="Calixte N."/>
            <person name="Calvo S."/>
            <person name="Camarata J."/>
            <person name="Campo K."/>
            <person name="Chang J."/>
            <person name="Cheshatsang Y."/>
            <person name="Citroen M."/>
            <person name="Collymore A."/>
            <person name="Considine T."/>
            <person name="Cook A."/>
            <person name="Cooke P."/>
            <person name="Corum B."/>
            <person name="Cuomo C."/>
            <person name="David R."/>
            <person name="Dawoe T."/>
            <person name="Degray S."/>
            <person name="Dodge S."/>
            <person name="Dooley K."/>
            <person name="Dorje P."/>
            <person name="Dorjee K."/>
            <person name="Dorris L."/>
            <person name="Duffey N."/>
            <person name="Dupes A."/>
            <person name="Elkins T."/>
            <person name="Engels R."/>
            <person name="Erickson J."/>
            <person name="Farina A."/>
            <person name="Faro S."/>
            <person name="Ferreira P."/>
            <person name="Fischer H."/>
            <person name="Fitzgerald M."/>
            <person name="Foley K."/>
            <person name="Gage D."/>
            <person name="Galagan J."/>
            <person name="Gearin G."/>
            <person name="Gnerre S."/>
            <person name="Gnirke A."/>
            <person name="Goyette A."/>
            <person name="Graham J."/>
            <person name="Grandbois E."/>
            <person name="Gyaltsen K."/>
            <person name="Hafez N."/>
            <person name="Hagopian D."/>
            <person name="Hagos B."/>
            <person name="Hall J."/>
            <person name="Hatcher B."/>
            <person name="Heller A."/>
            <person name="Higgins H."/>
            <person name="Honan T."/>
            <person name="Horn A."/>
            <person name="Houde N."/>
            <person name="Hughes L."/>
            <person name="Hulme W."/>
            <person name="Husby E."/>
            <person name="Iliev I."/>
            <person name="Jaffe D."/>
            <person name="Jones C."/>
            <person name="Kamal M."/>
            <person name="Kamat A."/>
            <person name="Kamvysselis M."/>
            <person name="Karlsson E."/>
            <person name="Kells C."/>
            <person name="Kieu A."/>
            <person name="Kisner P."/>
            <person name="Kodira C."/>
            <person name="Kulbokas E."/>
            <person name="Labutti K."/>
            <person name="Lama D."/>
            <person name="Landers T."/>
            <person name="Leger J."/>
            <person name="Levine S."/>
            <person name="Lewis D."/>
            <person name="Lewis T."/>
            <person name="Lindblad-toh K."/>
            <person name="Liu X."/>
            <person name="Lokyitsang T."/>
            <person name="Lokyitsang Y."/>
            <person name="Lucien O."/>
            <person name="Lui A."/>
            <person name="Ma L.J."/>
            <person name="Mabbitt R."/>
            <person name="Macdonald J."/>
            <person name="Maclean C."/>
            <person name="Major J."/>
            <person name="Manning J."/>
            <person name="Marabella R."/>
            <person name="Maru K."/>
            <person name="Matthews C."/>
            <person name="Mauceli E."/>
            <person name="Mccarthy M."/>
            <person name="Mcdonough S."/>
            <person name="Mcghee T."/>
            <person name="Meldrim J."/>
            <person name="Meneus L."/>
            <person name="Mesirov J."/>
            <person name="Mihalev A."/>
            <person name="Mihova T."/>
            <person name="Mikkelsen T."/>
            <person name="Mlenga V."/>
            <person name="Moru K."/>
            <person name="Mozes J."/>
            <person name="Mulrain L."/>
            <person name="Munson G."/>
            <person name="Naylor J."/>
            <person name="Newes C."/>
            <person name="Nguyen C."/>
            <person name="Nguyen N."/>
            <person name="Nguyen T."/>
            <person name="Nicol R."/>
            <person name="Nielsen C."/>
            <person name="Nizzari M."/>
            <person name="Norbu C."/>
            <person name="Norbu N."/>
            <person name="O'donnell P."/>
            <person name="Okoawo O."/>
            <person name="O'leary S."/>
            <person name="Omotosho B."/>
            <person name="O'neill K."/>
            <person name="Osman S."/>
            <person name="Parker S."/>
            <person name="Perrin D."/>
            <person name="Phunkhang P."/>
            <person name="Piqani B."/>
            <person name="Purcell S."/>
            <person name="Rachupka T."/>
            <person name="Ramasamy U."/>
            <person name="Rameau R."/>
            <person name="Ray V."/>
            <person name="Raymond C."/>
            <person name="Retta R."/>
            <person name="Richardson S."/>
            <person name="Rise C."/>
            <person name="Rodriguez J."/>
            <person name="Rogers J."/>
            <person name="Rogov P."/>
            <person name="Rutman M."/>
            <person name="Schupbach R."/>
            <person name="Seaman C."/>
            <person name="Settipalli S."/>
            <person name="Sharpe T."/>
            <person name="Sheridan J."/>
            <person name="Sherpa N."/>
            <person name="Shi J."/>
            <person name="Smirnov S."/>
            <person name="Smith C."/>
            <person name="Sougnez C."/>
            <person name="Spencer B."/>
            <person name="Stalker J."/>
            <person name="Stange-thomann N."/>
            <person name="Stavropoulos S."/>
            <person name="Stetson K."/>
            <person name="Stone C."/>
            <person name="Stone S."/>
            <person name="Stubbs M."/>
            <person name="Talamas J."/>
            <person name="Tchuinga P."/>
            <person name="Tenzing P."/>
            <person name="Tesfaye S."/>
            <person name="Theodore J."/>
            <person name="Thoulutsang Y."/>
            <person name="Topham K."/>
            <person name="Towey S."/>
            <person name="Tsamla T."/>
            <person name="Tsomo N."/>
            <person name="Vallee D."/>
            <person name="Vassiliev H."/>
            <person name="Venkataraman V."/>
            <person name="Vinson J."/>
            <person name="Vo A."/>
            <person name="Wade C."/>
            <person name="Wang S."/>
            <person name="Wangchuk T."/>
            <person name="Wangdi T."/>
            <person name="Whittaker C."/>
            <person name="Wilkinson J."/>
            <person name="Wu Y."/>
            <person name="Wyman D."/>
            <person name="Yadav S."/>
            <person name="Yang S."/>
            <person name="Yang X."/>
            <person name="Yeager S."/>
            <person name="Yee E."/>
            <person name="Young G."/>
            <person name="Zainoun J."/>
            <person name="Zembeck L."/>
            <person name="Zimmer A."/>
            <person name="Zody M."/>
            <person name="Lander E."/>
        </authorList>
    </citation>
    <scope>NUCLEOTIDE SEQUENCE [LARGE SCALE GENOMIC DNA]</scope>
</reference>
<evidence type="ECO:0000313" key="2">
    <source>
        <dbReference type="Proteomes" id="UP000007875"/>
    </source>
</evidence>
<name>H2ZF68_CIOSA</name>
<dbReference type="STRING" id="51511.ENSCSAVP00000016234"/>
<dbReference type="InParanoid" id="H2ZF68"/>
<protein>
    <recommendedName>
        <fullName evidence="3">Laminin G domain-containing protein</fullName>
    </recommendedName>
</protein>
<reference evidence="1" key="3">
    <citation type="submission" date="2025-09" db="UniProtKB">
        <authorList>
            <consortium name="Ensembl"/>
        </authorList>
    </citation>
    <scope>IDENTIFICATION</scope>
</reference>
<organism evidence="1 2">
    <name type="scientific">Ciona savignyi</name>
    <name type="common">Pacific transparent sea squirt</name>
    <dbReference type="NCBI Taxonomy" id="51511"/>
    <lineage>
        <taxon>Eukaryota</taxon>
        <taxon>Metazoa</taxon>
        <taxon>Chordata</taxon>
        <taxon>Tunicata</taxon>
        <taxon>Ascidiacea</taxon>
        <taxon>Phlebobranchia</taxon>
        <taxon>Cionidae</taxon>
        <taxon>Ciona</taxon>
    </lineage>
</organism>
<dbReference type="Ensembl" id="ENSCSAVT00000016415.1">
    <property type="protein sequence ID" value="ENSCSAVP00000016234.1"/>
    <property type="gene ID" value="ENSCSAVG00000009550.1"/>
</dbReference>